<feature type="region of interest" description="Disordered" evidence="1">
    <location>
        <begin position="291"/>
        <end position="310"/>
    </location>
</feature>
<evidence type="ECO:0000313" key="3">
    <source>
        <dbReference type="Proteomes" id="UP001234178"/>
    </source>
</evidence>
<sequence>MNADGPVAYFKEDEWVDLLNRLILPQPVPIFSSLYTIDNLDYLVYQSTIMFCVKLVILFTIVGLCSSQYEDGFPDSIKAAAFEEIIGNYYAFDPFLQTGRKGRESNGFPDELEYSSFQPIFDSPPLTQSNDDNTFYSIPPAYTAPESKDDFDDSPISVTTRPAVHHDVRQLNDLQTNSPFKFETEFNSFDSENYPRYPPYLTEQSVRQQQQLSSDVTLENNLPKYVIGVGGQEPTDGDNFFQTKRSARTPARRAHQSGHRDQFVRPARPAIELDESPFARRSLRYVNSDDVPPRYNRARSSDFTQGRRAAQHLPDDRNIRNGYYVASKVLWRTPVQADGQRSRYFVASQPPVYAD</sequence>
<organism evidence="2 3">
    <name type="scientific">Daphnia magna</name>
    <dbReference type="NCBI Taxonomy" id="35525"/>
    <lineage>
        <taxon>Eukaryota</taxon>
        <taxon>Metazoa</taxon>
        <taxon>Ecdysozoa</taxon>
        <taxon>Arthropoda</taxon>
        <taxon>Crustacea</taxon>
        <taxon>Branchiopoda</taxon>
        <taxon>Diplostraca</taxon>
        <taxon>Cladocera</taxon>
        <taxon>Anomopoda</taxon>
        <taxon>Daphniidae</taxon>
        <taxon>Daphnia</taxon>
    </lineage>
</organism>
<evidence type="ECO:0000313" key="2">
    <source>
        <dbReference type="EMBL" id="KAK4027149.1"/>
    </source>
</evidence>
<reference evidence="2 3" key="1">
    <citation type="journal article" date="2023" name="Nucleic Acids Res.">
        <title>The hologenome of Daphnia magna reveals possible DNA methylation and microbiome-mediated evolution of the host genome.</title>
        <authorList>
            <person name="Chaturvedi A."/>
            <person name="Li X."/>
            <person name="Dhandapani V."/>
            <person name="Marshall H."/>
            <person name="Kissane S."/>
            <person name="Cuenca-Cambronero M."/>
            <person name="Asole G."/>
            <person name="Calvet F."/>
            <person name="Ruiz-Romero M."/>
            <person name="Marangio P."/>
            <person name="Guigo R."/>
            <person name="Rago D."/>
            <person name="Mirbahai L."/>
            <person name="Eastwood N."/>
            <person name="Colbourne J.K."/>
            <person name="Zhou J."/>
            <person name="Mallon E."/>
            <person name="Orsini L."/>
        </authorList>
    </citation>
    <scope>NUCLEOTIDE SEQUENCE [LARGE SCALE GENOMIC DNA]</scope>
    <source>
        <strain evidence="2">LRV0_1</strain>
    </source>
</reference>
<dbReference type="EMBL" id="JAOYFB010000038">
    <property type="protein sequence ID" value="KAK4027149.1"/>
    <property type="molecule type" value="Genomic_DNA"/>
</dbReference>
<evidence type="ECO:0000256" key="1">
    <source>
        <dbReference type="SAM" id="MobiDB-lite"/>
    </source>
</evidence>
<evidence type="ECO:0008006" key="4">
    <source>
        <dbReference type="Google" id="ProtNLM"/>
    </source>
</evidence>
<comment type="caution">
    <text evidence="2">The sequence shown here is derived from an EMBL/GenBank/DDBJ whole genome shotgun (WGS) entry which is preliminary data.</text>
</comment>
<name>A0ABR0APU9_9CRUS</name>
<protein>
    <recommendedName>
        <fullName evidence="4">Dual oxidase</fullName>
    </recommendedName>
</protein>
<accession>A0ABR0APU9</accession>
<gene>
    <name evidence="2" type="ORF">OUZ56_016162</name>
</gene>
<dbReference type="Proteomes" id="UP001234178">
    <property type="component" value="Unassembled WGS sequence"/>
</dbReference>
<keyword evidence="3" id="KW-1185">Reference proteome</keyword>
<proteinExistence type="predicted"/>